<dbReference type="RefSeq" id="WP_120325258.1">
    <property type="nucleotide sequence ID" value="NZ_RAPF01000006.1"/>
</dbReference>
<dbReference type="PANTHER" id="PTHR43639:SF1">
    <property type="entry name" value="SHORT-CHAIN DEHYDROGENASE_REDUCTASE FAMILY PROTEIN"/>
    <property type="match status" value="1"/>
</dbReference>
<dbReference type="Proteomes" id="UP000284395">
    <property type="component" value="Unassembled WGS sequence"/>
</dbReference>
<sequence>MTQSNAPSSSGNDRPAVLITGAGKRIGAAIARHFGENGWHVVIHCHHSHGAAETLAGALPSAETVRCDLAQSGAGVKMIEELATRLPDWRVLINSASIFPPDDVTGLSSKVFAETMQVNAKAPVRMAQAFLRCARAATGRRVIQITDQKVANPNPDFFSYTMSKHALAATVPMMGMAAGSDDRVYAIAPGAILPSHDQTADEAESSHRMNLLHRRTAPQEIADTALFLASGVLDSGQTVFVDSGQHLVPQPRDVLYLAREDSA</sequence>
<reference evidence="3 4" key="1">
    <citation type="submission" date="2018-09" db="EMBL/GenBank/DDBJ databases">
        <title>Altererythrobacter spongiae sp. nov., isolated from a marine sponge.</title>
        <authorList>
            <person name="Zhuang L."/>
            <person name="Luo L."/>
        </authorList>
    </citation>
    <scope>NUCLEOTIDE SEQUENCE [LARGE SCALE GENOMIC DNA]</scope>
    <source>
        <strain evidence="3 4">HN-Y73</strain>
    </source>
</reference>
<dbReference type="OrthoDB" id="9786360at2"/>
<protein>
    <submittedName>
        <fullName evidence="3">SDR family oxidoreductase</fullName>
    </submittedName>
</protein>
<keyword evidence="2" id="KW-0560">Oxidoreductase</keyword>
<dbReference type="Gene3D" id="3.40.50.720">
    <property type="entry name" value="NAD(P)-binding Rossmann-like Domain"/>
    <property type="match status" value="1"/>
</dbReference>
<dbReference type="GO" id="GO:0016491">
    <property type="term" value="F:oxidoreductase activity"/>
    <property type="evidence" value="ECO:0007669"/>
    <property type="project" value="UniProtKB-KW"/>
</dbReference>
<dbReference type="SUPFAM" id="SSF51735">
    <property type="entry name" value="NAD(P)-binding Rossmann-fold domains"/>
    <property type="match status" value="1"/>
</dbReference>
<keyword evidence="4" id="KW-1185">Reference proteome</keyword>
<evidence type="ECO:0000313" key="3">
    <source>
        <dbReference type="EMBL" id="RKF19318.1"/>
    </source>
</evidence>
<gene>
    <name evidence="3" type="ORF">D6851_12745</name>
</gene>
<proteinExistence type="inferred from homology"/>
<dbReference type="InterPro" id="IPR036291">
    <property type="entry name" value="NAD(P)-bd_dom_sf"/>
</dbReference>
<dbReference type="PRINTS" id="PR00081">
    <property type="entry name" value="GDHRDH"/>
</dbReference>
<name>A0A420EF69_9SPHN</name>
<dbReference type="AlphaFoldDB" id="A0A420EF69"/>
<dbReference type="EMBL" id="RAPF01000006">
    <property type="protein sequence ID" value="RKF19318.1"/>
    <property type="molecule type" value="Genomic_DNA"/>
</dbReference>
<dbReference type="Pfam" id="PF13561">
    <property type="entry name" value="adh_short_C2"/>
    <property type="match status" value="1"/>
</dbReference>
<comment type="similarity">
    <text evidence="1">Belongs to the short-chain dehydrogenases/reductases (SDR) family.</text>
</comment>
<evidence type="ECO:0000256" key="2">
    <source>
        <dbReference type="ARBA" id="ARBA00023002"/>
    </source>
</evidence>
<organism evidence="3 4">
    <name type="scientific">Altericroceibacterium spongiae</name>
    <dbReference type="NCBI Taxonomy" id="2320269"/>
    <lineage>
        <taxon>Bacteria</taxon>
        <taxon>Pseudomonadati</taxon>
        <taxon>Pseudomonadota</taxon>
        <taxon>Alphaproteobacteria</taxon>
        <taxon>Sphingomonadales</taxon>
        <taxon>Erythrobacteraceae</taxon>
        <taxon>Altericroceibacterium</taxon>
    </lineage>
</organism>
<evidence type="ECO:0000313" key="4">
    <source>
        <dbReference type="Proteomes" id="UP000284395"/>
    </source>
</evidence>
<comment type="caution">
    <text evidence="3">The sequence shown here is derived from an EMBL/GenBank/DDBJ whole genome shotgun (WGS) entry which is preliminary data.</text>
</comment>
<dbReference type="InterPro" id="IPR002347">
    <property type="entry name" value="SDR_fam"/>
</dbReference>
<evidence type="ECO:0000256" key="1">
    <source>
        <dbReference type="ARBA" id="ARBA00006484"/>
    </source>
</evidence>
<accession>A0A420EF69</accession>
<dbReference type="PANTHER" id="PTHR43639">
    <property type="entry name" value="OXIDOREDUCTASE, SHORT-CHAIN DEHYDROGENASE/REDUCTASE FAMILY (AFU_ORTHOLOGUE AFUA_5G02870)"/>
    <property type="match status" value="1"/>
</dbReference>